<keyword evidence="2" id="KW-0028">Amino-acid biosynthesis</keyword>
<dbReference type="PIRSF" id="PIRSF000443">
    <property type="entry name" value="Homoser_Ac_trans"/>
    <property type="match status" value="1"/>
</dbReference>
<sequence>MPLTKLKPQYQQASDQQDNLKSLKFNQGFSLECGDTLPELEISYTSYGTLSPQKDNVVWVFHALTANADPVEWWPGVVGKGYFIDPNKYFIVCANMLGSCYGTTGPDSIDPRTGEKYGANFPLITVKDMVNAHRILKDHLGINKILLGIGGSMGGQQLLEWASTDVDLFESICVIATNARHSAWGIAFNTAQRMAIEADPTYQYSYEGAGEKGLQAARAMAMLSYRNQNTYRKTQTDFEDKVDDFKASSYQYYQGQKLSNRFTALSYWYLSKAMDSHNIGRGKKSVRHALKSVIAKTLVLGIRTDILFPYAEQKFIAKNIKGAEFGLIDSLYGHDGFLIEAKAITKQIQTLLNKKTK</sequence>
<name>A0A937FVG2_9BACT</name>
<proteinExistence type="inferred from homology"/>
<comment type="similarity">
    <text evidence="2">Belongs to the AB hydrolase superfamily. MetX family.</text>
</comment>
<comment type="subcellular location">
    <subcellularLocation>
        <location evidence="2">Cytoplasm</location>
    </subcellularLocation>
</comment>
<keyword evidence="2 5" id="KW-0012">Acyltransferase</keyword>
<dbReference type="HAMAP" id="MF_00296">
    <property type="entry name" value="MetX_acyltransf"/>
    <property type="match status" value="1"/>
</dbReference>
<protein>
    <recommendedName>
        <fullName evidence="2">Homoserine O-acetyltransferase</fullName>
        <shortName evidence="2">HAT</shortName>
        <ecNumber evidence="2">2.3.1.31</ecNumber>
    </recommendedName>
    <alternativeName>
        <fullName evidence="2">Homoserine transacetylase</fullName>
        <shortName evidence="2">HTA</shortName>
    </alternativeName>
</protein>
<dbReference type="GO" id="GO:0009092">
    <property type="term" value="P:homoserine metabolic process"/>
    <property type="evidence" value="ECO:0007669"/>
    <property type="project" value="TreeGrafter"/>
</dbReference>
<feature type="binding site" evidence="2">
    <location>
        <position position="335"/>
    </location>
    <ligand>
        <name>substrate</name>
    </ligand>
</feature>
<comment type="caution">
    <text evidence="5">The sequence shown here is derived from an EMBL/GenBank/DDBJ whole genome shotgun (WGS) entry which is preliminary data.</text>
</comment>
<feature type="active site" description="Nucleophile" evidence="2 3">
    <location>
        <position position="152"/>
    </location>
</feature>
<comment type="caution">
    <text evidence="2">Lacks conserved residue(s) required for the propagation of feature annotation.</text>
</comment>
<comment type="subunit">
    <text evidence="2">Homodimer.</text>
</comment>
<dbReference type="InterPro" id="IPR000073">
    <property type="entry name" value="AB_hydrolase_1"/>
</dbReference>
<dbReference type="Proteomes" id="UP000614216">
    <property type="component" value="Unassembled WGS sequence"/>
</dbReference>
<keyword evidence="1 2" id="KW-0808">Transferase</keyword>
<reference evidence="5" key="1">
    <citation type="submission" date="2021-01" db="EMBL/GenBank/DDBJ databases">
        <title>Fulvivirga kasyanovii gen. nov., sp nov., a novel member of the phylum Bacteroidetes isolated from seawater in a mussel farm.</title>
        <authorList>
            <person name="Zhao L.-H."/>
            <person name="Wang Z.-J."/>
        </authorList>
    </citation>
    <scope>NUCLEOTIDE SEQUENCE</scope>
    <source>
        <strain evidence="5">29W222</strain>
    </source>
</reference>
<feature type="active site" evidence="2 3">
    <location>
        <position position="334"/>
    </location>
</feature>
<keyword evidence="6" id="KW-1185">Reference proteome</keyword>
<dbReference type="AlphaFoldDB" id="A0A937FVG2"/>
<gene>
    <name evidence="5" type="primary">metX</name>
    <name evidence="2" type="synonym">metXA</name>
    <name evidence="5" type="ORF">JMN32_01660</name>
</gene>
<keyword evidence="2" id="KW-0486">Methionine biosynthesis</keyword>
<dbReference type="PANTHER" id="PTHR32268:SF11">
    <property type="entry name" value="HOMOSERINE O-ACETYLTRANSFERASE"/>
    <property type="match status" value="1"/>
</dbReference>
<accession>A0A937FVG2</accession>
<feature type="active site" evidence="2 3">
    <location>
        <position position="305"/>
    </location>
</feature>
<comment type="catalytic activity">
    <reaction evidence="2">
        <text>L-homoserine + acetyl-CoA = O-acetyl-L-homoserine + CoA</text>
        <dbReference type="Rhea" id="RHEA:13701"/>
        <dbReference type="ChEBI" id="CHEBI:57287"/>
        <dbReference type="ChEBI" id="CHEBI:57288"/>
        <dbReference type="ChEBI" id="CHEBI:57476"/>
        <dbReference type="ChEBI" id="CHEBI:57716"/>
        <dbReference type="EC" id="2.3.1.31"/>
    </reaction>
</comment>
<evidence type="ECO:0000259" key="4">
    <source>
        <dbReference type="Pfam" id="PF00561"/>
    </source>
</evidence>
<dbReference type="Gene3D" id="3.40.50.1820">
    <property type="entry name" value="alpha/beta hydrolase"/>
    <property type="match status" value="1"/>
</dbReference>
<evidence type="ECO:0000313" key="6">
    <source>
        <dbReference type="Proteomes" id="UP000614216"/>
    </source>
</evidence>
<dbReference type="GO" id="GO:0009086">
    <property type="term" value="P:methionine biosynthetic process"/>
    <property type="evidence" value="ECO:0007669"/>
    <property type="project" value="UniProtKB-UniRule"/>
</dbReference>
<dbReference type="GO" id="GO:0004414">
    <property type="term" value="F:homoserine O-acetyltransferase activity"/>
    <property type="evidence" value="ECO:0007669"/>
    <property type="project" value="UniProtKB-UniRule"/>
</dbReference>
<evidence type="ECO:0000256" key="2">
    <source>
        <dbReference type="HAMAP-Rule" id="MF_00296"/>
    </source>
</evidence>
<dbReference type="EC" id="2.3.1.31" evidence="2"/>
<dbReference type="SUPFAM" id="SSF53474">
    <property type="entry name" value="alpha/beta-Hydrolases"/>
    <property type="match status" value="1"/>
</dbReference>
<comment type="pathway">
    <text evidence="2">Amino-acid biosynthesis; L-methionine biosynthesis via de novo pathway; O-acetyl-L-homoserine from L-homoserine: step 1/1.</text>
</comment>
<dbReference type="GO" id="GO:0005737">
    <property type="term" value="C:cytoplasm"/>
    <property type="evidence" value="ECO:0007669"/>
    <property type="project" value="UniProtKB-SubCell"/>
</dbReference>
<feature type="domain" description="AB hydrolase-1" evidence="4">
    <location>
        <begin position="58"/>
        <end position="339"/>
    </location>
</feature>
<feature type="binding site" evidence="2">
    <location>
        <position position="218"/>
    </location>
    <ligand>
        <name>substrate</name>
    </ligand>
</feature>
<dbReference type="NCBIfam" id="TIGR01392">
    <property type="entry name" value="homoserO_Ac_trn"/>
    <property type="match status" value="1"/>
</dbReference>
<evidence type="ECO:0000256" key="3">
    <source>
        <dbReference type="PIRSR" id="PIRSR000443-1"/>
    </source>
</evidence>
<evidence type="ECO:0000313" key="5">
    <source>
        <dbReference type="EMBL" id="MBL6444996.1"/>
    </source>
</evidence>
<evidence type="ECO:0000256" key="1">
    <source>
        <dbReference type="ARBA" id="ARBA00022679"/>
    </source>
</evidence>
<dbReference type="InterPro" id="IPR008220">
    <property type="entry name" value="HAT_MetX-like"/>
</dbReference>
<dbReference type="Pfam" id="PF00561">
    <property type="entry name" value="Abhydrolase_1"/>
    <property type="match status" value="1"/>
</dbReference>
<keyword evidence="2" id="KW-0963">Cytoplasm</keyword>
<comment type="function">
    <text evidence="2">Transfers an acetyl group from acetyl-CoA to L-homoserine, forming acetyl-L-homoserine.</text>
</comment>
<dbReference type="PANTHER" id="PTHR32268">
    <property type="entry name" value="HOMOSERINE O-ACETYLTRANSFERASE"/>
    <property type="match status" value="1"/>
</dbReference>
<dbReference type="InterPro" id="IPR029058">
    <property type="entry name" value="AB_hydrolase_fold"/>
</dbReference>
<dbReference type="EMBL" id="JAEUGD010000003">
    <property type="protein sequence ID" value="MBL6444996.1"/>
    <property type="molecule type" value="Genomic_DNA"/>
</dbReference>
<organism evidence="5 6">
    <name type="scientific">Fulvivirga marina</name>
    <dbReference type="NCBI Taxonomy" id="2494733"/>
    <lineage>
        <taxon>Bacteria</taxon>
        <taxon>Pseudomonadati</taxon>
        <taxon>Bacteroidota</taxon>
        <taxon>Cytophagia</taxon>
        <taxon>Cytophagales</taxon>
        <taxon>Fulvivirgaceae</taxon>
        <taxon>Fulvivirga</taxon>
    </lineage>
</organism>